<sequence length="400" mass="44433">MAEEIDYQTKFTSLKLPGREPYTGAPYPCGCYFCSHECKSTSFGFCSLECSGRTETEVFIISDTLFMIRPLKDRRCRHVHAKCGIPDCKSERKRDFVDAGTREKYMGLGKVPVYPQPFCEEHLPKCRCGFSRFTTAKSGTGAELFNAICAKCLFACPITGCSGSRFLMIAVPKKDKLFGYELSSGCSIHTPAPVEKVMEDELADLMAYFTFIRGNSLYPLISKMKLFSGEKTVDEFQAVCIRSFAACYTDQTLVRKFRDEAAAVATLSMNFDKMFEKVAEMTKEIKTNISQSSGFKKFTTVSVEYKSATTAFPGVFSESVFTISKNDYYQKAQIRTCVKDPQGGMHIICFHESEEQALICHKYLVELVTSGAGTIFNSADFTCSLKAVGPHRQGAAAATG</sequence>
<protein>
    <submittedName>
        <fullName evidence="1">Uncharacterized protein</fullName>
    </submittedName>
</protein>
<accession>A0A3G5A7N3</accession>
<reference evidence="1" key="1">
    <citation type="submission" date="2018-10" db="EMBL/GenBank/DDBJ databases">
        <title>Hidden diversity of soil giant viruses.</title>
        <authorList>
            <person name="Schulz F."/>
            <person name="Alteio L."/>
            <person name="Goudeau D."/>
            <person name="Ryan E.M."/>
            <person name="Malmstrom R.R."/>
            <person name="Blanchard J."/>
            <person name="Woyke T."/>
        </authorList>
    </citation>
    <scope>NUCLEOTIDE SEQUENCE</scope>
    <source>
        <strain evidence="1">HYV1</strain>
    </source>
</reference>
<name>A0A3G5A7N3_9VIRU</name>
<proteinExistence type="predicted"/>
<organism evidence="1">
    <name type="scientific">Hyperionvirus sp</name>
    <dbReference type="NCBI Taxonomy" id="2487770"/>
    <lineage>
        <taxon>Viruses</taxon>
        <taxon>Varidnaviria</taxon>
        <taxon>Bamfordvirae</taxon>
        <taxon>Nucleocytoviricota</taxon>
        <taxon>Megaviricetes</taxon>
        <taxon>Imitervirales</taxon>
        <taxon>Mimiviridae</taxon>
        <taxon>Klosneuvirinae</taxon>
    </lineage>
</organism>
<gene>
    <name evidence="1" type="ORF">Hyperionvirus5_72</name>
</gene>
<dbReference type="EMBL" id="MK072387">
    <property type="protein sequence ID" value="AYV83266.1"/>
    <property type="molecule type" value="Genomic_DNA"/>
</dbReference>
<evidence type="ECO:0000313" key="1">
    <source>
        <dbReference type="EMBL" id="AYV83266.1"/>
    </source>
</evidence>